<gene>
    <name evidence="10" type="ORF">UTRI_03701</name>
</gene>
<dbReference type="PROSITE" id="PS00973">
    <property type="entry name" value="USP_2"/>
    <property type="match status" value="1"/>
</dbReference>
<feature type="compositionally biased region" description="Polar residues" evidence="8">
    <location>
        <begin position="18"/>
        <end position="44"/>
    </location>
</feature>
<dbReference type="GO" id="GO:0070628">
    <property type="term" value="F:proteasome binding"/>
    <property type="evidence" value="ECO:0007669"/>
    <property type="project" value="TreeGrafter"/>
</dbReference>
<reference evidence="10 11" key="1">
    <citation type="submission" date="2018-03" db="EMBL/GenBank/DDBJ databases">
        <authorList>
            <person name="Guldener U."/>
        </authorList>
    </citation>
    <scope>NUCLEOTIDE SEQUENCE [LARGE SCALE GENOMIC DNA]</scope>
    <source>
        <strain evidence="10 11">NBRC100155</strain>
    </source>
</reference>
<dbReference type="EC" id="3.4.19.12" evidence="2"/>
<dbReference type="PANTHER" id="PTHR43982:SF6">
    <property type="entry name" value="UBIQUITIN CARBOXYL-TERMINAL HYDROLASE 2-RELATED"/>
    <property type="match status" value="1"/>
</dbReference>
<dbReference type="PROSITE" id="PS00972">
    <property type="entry name" value="USP_1"/>
    <property type="match status" value="1"/>
</dbReference>
<dbReference type="GO" id="GO:0061136">
    <property type="term" value="P:regulation of proteasomal protein catabolic process"/>
    <property type="evidence" value="ECO:0007669"/>
    <property type="project" value="TreeGrafter"/>
</dbReference>
<comment type="catalytic activity">
    <reaction evidence="1">
        <text>Thiol-dependent hydrolysis of ester, thioester, amide, peptide and isopeptide bonds formed by the C-terminal Gly of ubiquitin (a 76-residue protein attached to proteins as an intracellular targeting signal).</text>
        <dbReference type="EC" id="3.4.19.12"/>
    </reaction>
</comment>
<dbReference type="GO" id="GO:0016579">
    <property type="term" value="P:protein deubiquitination"/>
    <property type="evidence" value="ECO:0007669"/>
    <property type="project" value="InterPro"/>
</dbReference>
<feature type="region of interest" description="Disordered" evidence="8">
    <location>
        <begin position="396"/>
        <end position="418"/>
    </location>
</feature>
<dbReference type="PROSITE" id="PS50235">
    <property type="entry name" value="USP_3"/>
    <property type="match status" value="1"/>
</dbReference>
<organism evidence="10 11">
    <name type="scientific">Ustilago trichophora</name>
    <dbReference type="NCBI Taxonomy" id="86804"/>
    <lineage>
        <taxon>Eukaryota</taxon>
        <taxon>Fungi</taxon>
        <taxon>Dikarya</taxon>
        <taxon>Basidiomycota</taxon>
        <taxon>Ustilaginomycotina</taxon>
        <taxon>Ustilaginomycetes</taxon>
        <taxon>Ustilaginales</taxon>
        <taxon>Ustilaginaceae</taxon>
        <taxon>Ustilago</taxon>
    </lineage>
</organism>
<dbReference type="GO" id="GO:0004843">
    <property type="term" value="F:cysteine-type deubiquitinase activity"/>
    <property type="evidence" value="ECO:0007669"/>
    <property type="project" value="UniProtKB-EC"/>
</dbReference>
<keyword evidence="7" id="KW-0175">Coiled coil</keyword>
<keyword evidence="4" id="KW-0833">Ubl conjugation pathway</keyword>
<evidence type="ECO:0000256" key="8">
    <source>
        <dbReference type="SAM" id="MobiDB-lite"/>
    </source>
</evidence>
<feature type="compositionally biased region" description="Basic and acidic residues" evidence="8">
    <location>
        <begin position="1497"/>
        <end position="1506"/>
    </location>
</feature>
<evidence type="ECO:0000256" key="3">
    <source>
        <dbReference type="ARBA" id="ARBA00022670"/>
    </source>
</evidence>
<keyword evidence="3" id="KW-0645">Protease</keyword>
<feature type="region of interest" description="Disordered" evidence="8">
    <location>
        <begin position="1"/>
        <end position="107"/>
    </location>
</feature>
<dbReference type="InterPro" id="IPR025305">
    <property type="entry name" value="UCH_repeat_domain"/>
</dbReference>
<feature type="region of interest" description="Disordered" evidence="8">
    <location>
        <begin position="1452"/>
        <end position="1506"/>
    </location>
</feature>
<dbReference type="OrthoDB" id="2420415at2759"/>
<feature type="compositionally biased region" description="Low complexity" evidence="8">
    <location>
        <begin position="73"/>
        <end position="86"/>
    </location>
</feature>
<dbReference type="Pfam" id="PF00443">
    <property type="entry name" value="UCH"/>
    <property type="match status" value="1"/>
</dbReference>
<keyword evidence="5" id="KW-0378">Hydrolase</keyword>
<dbReference type="InterPro" id="IPR018200">
    <property type="entry name" value="USP_CS"/>
</dbReference>
<dbReference type="InterPro" id="IPR028889">
    <property type="entry name" value="USP"/>
</dbReference>
<evidence type="ECO:0000256" key="2">
    <source>
        <dbReference type="ARBA" id="ARBA00012759"/>
    </source>
</evidence>
<dbReference type="Gene3D" id="3.90.70.10">
    <property type="entry name" value="Cysteine proteinases"/>
    <property type="match status" value="2"/>
</dbReference>
<evidence type="ECO:0000313" key="10">
    <source>
        <dbReference type="EMBL" id="SPO24433.1"/>
    </source>
</evidence>
<feature type="coiled-coil region" evidence="7">
    <location>
        <begin position="1302"/>
        <end position="1329"/>
    </location>
</feature>
<evidence type="ECO:0000256" key="6">
    <source>
        <dbReference type="ARBA" id="ARBA00022807"/>
    </source>
</evidence>
<sequence length="1506" mass="164753">MGVQRSESDLIDIVDNVTRPTDSPGQAHASSNAISATPAENQTIDIIIDEDDHKNGFRSPSSIPLQLPPRPPTQSSTTHTSASCAAPPSPPPAYDHISQPSANPIIPDSAAQNELTRTYAFRLPAALHESGLLFNPELSLAKISIVRDAPTDAQSDPLKAATPAAIAPSAVTATTETAPTPTLAEMEACMPHPDALFVAESLEWRLILDQSKIYSTPPPVESSHDAAHIFDACNLPIGTVAMYDTVPTSISAHEQRHPVHLLERWDQASPDAPLPVLEDFNKHSCYLSGKRLFSSPPDSIVSIIDRHLLMRFKESRENDPAVGLTGPEHFIRALRVLLKVIGNYVHGERRGVPTTNANLTQKLGWDHISRQIFLSLGWSDSKMSDGRNAILPPIAGQASAKSASARQDPDGPSTDTSGAHIILRRNIRAWMELNVWLAFHVDELRNSRPGSAHITSAEKGNLSTRVVVHSASELILEMIGLRQEHLDTSYRKDLPVTTLEAFFTLGASSTNRDELVKFAYLINMEANQDRRAVELFNCLDEIFSSQRRTSRILEELVANERSQGKFTAKDLNKAYECLHLSATHLGPDVERDSIPIDLIVDNYKARAREVLINNNATEHAAVKDSLKIIANHLGNPDRLLQALNEDVDMDIDQAYSMLDANPELDDSTLLVVFDLYIADAPARRDLLRHALCAIAEHRKSEYLRHFLRTGEKDPATAESWQQLPSNDIPAGIDNIGNTCYLNSVLQYFFSITEVRMRVLQAAAAVQAGADLPDPPETNDLQADTGRRVGGQRITYRELQRSRRFVAQLGQLFHQLIHANALSVRPDRELAYLALVSSRAEELEGEFTSITENGPNGQSMNGQNDGQVMSSDPVCLEETQGLGTSAPGPSTAANNDVMDTTPDEPPATVPTAFPAPVVPAVGSAPPPLPPRPGRKNTVVDATEAAIPPPARRNSLMQLGAQQDVSECLDNCMFQLEVALAISKDVSSNAKEQNMDIDFSEEPKVTNAASSDDDTSDDLLTNLFLGKTCQRIEADIMANSSSGSDQTNQVAGDTLTRPAQPHKQPSTHIKHEVFKILPIDVLEEGRDVYDGFDGFFDSDTFVATSGAVQRRSVTLLSAPPLLQIQLQRVQYDRVTMRAFKSQAHLDMPETLYVDRYMDLDPSDGGNAVRIVKRLDYQAKRRRTEELRAKLAACKDGANFHLTQTLVQAANAVEELARLPSLADLSAQLEEIRTESAQGETIDALTLSPRSQAKQAAALAEDASANAQVSNAQVAVSQSVASAPASISKESLPVALSSLIDPGLVTLLRDEAKLLREQVKQAQEEIETLKTEMASIWADERRFAYRLVAVFMHRGEASHGHYFLNLRGGGQDSKWFKYNDSAVTETSLDQVLRDRSGATPYLVTYVREDYVGLIDPICRLIEMEQQSQAQEQQQQLEGGGMEVERQTETAPEALAGWESHPPAEGTRQNDVNTVAAGKPSVVTDVIETAVTETGSGNESPIKRARTDDL</sequence>
<feature type="compositionally biased region" description="Polar residues" evidence="8">
    <location>
        <begin position="1036"/>
        <end position="1049"/>
    </location>
</feature>
<dbReference type="InterPro" id="IPR044635">
    <property type="entry name" value="UBP14-like"/>
</dbReference>
<evidence type="ECO:0000256" key="7">
    <source>
        <dbReference type="SAM" id="Coils"/>
    </source>
</evidence>
<evidence type="ECO:0000259" key="9">
    <source>
        <dbReference type="PROSITE" id="PS50235"/>
    </source>
</evidence>
<evidence type="ECO:0000256" key="4">
    <source>
        <dbReference type="ARBA" id="ARBA00022786"/>
    </source>
</evidence>
<dbReference type="GO" id="GO:0043161">
    <property type="term" value="P:proteasome-mediated ubiquitin-dependent protein catabolic process"/>
    <property type="evidence" value="ECO:0007669"/>
    <property type="project" value="InterPro"/>
</dbReference>
<evidence type="ECO:0000256" key="5">
    <source>
        <dbReference type="ARBA" id="ARBA00022801"/>
    </source>
</evidence>
<feature type="region of interest" description="Disordered" evidence="8">
    <location>
        <begin position="992"/>
        <end position="1012"/>
    </location>
</feature>
<dbReference type="PANTHER" id="PTHR43982">
    <property type="entry name" value="UBIQUITIN CARBOXYL-TERMINAL HYDROLASE"/>
    <property type="match status" value="1"/>
</dbReference>
<protein>
    <recommendedName>
        <fullName evidence="2">ubiquitinyl hydrolase 1</fullName>
        <ecNumber evidence="2">3.4.19.12</ecNumber>
    </recommendedName>
</protein>
<dbReference type="EMBL" id="OOIN01000007">
    <property type="protein sequence ID" value="SPO24433.1"/>
    <property type="molecule type" value="Genomic_DNA"/>
</dbReference>
<keyword evidence="11" id="KW-1185">Reference proteome</keyword>
<feature type="region of interest" description="Disordered" evidence="8">
    <location>
        <begin position="1036"/>
        <end position="1065"/>
    </location>
</feature>
<dbReference type="Proteomes" id="UP000324022">
    <property type="component" value="Unassembled WGS sequence"/>
</dbReference>
<keyword evidence="6" id="KW-0788">Thiol protease</keyword>
<dbReference type="SUPFAM" id="SSF54001">
    <property type="entry name" value="Cysteine proteinases"/>
    <property type="match status" value="1"/>
</dbReference>
<dbReference type="InterPro" id="IPR001394">
    <property type="entry name" value="Peptidase_C19_UCH"/>
</dbReference>
<evidence type="ECO:0000256" key="1">
    <source>
        <dbReference type="ARBA" id="ARBA00000707"/>
    </source>
</evidence>
<dbReference type="InterPro" id="IPR038765">
    <property type="entry name" value="Papain-like_cys_pep_sf"/>
</dbReference>
<dbReference type="Pfam" id="PF13446">
    <property type="entry name" value="RPT"/>
    <property type="match status" value="1"/>
</dbReference>
<name>A0A5C3E149_9BASI</name>
<accession>A0A5C3E149</accession>
<evidence type="ECO:0000313" key="11">
    <source>
        <dbReference type="Proteomes" id="UP000324022"/>
    </source>
</evidence>
<proteinExistence type="predicted"/>
<feature type="domain" description="USP" evidence="9">
    <location>
        <begin position="730"/>
        <end position="1405"/>
    </location>
</feature>
<dbReference type="CDD" id="cd02666">
    <property type="entry name" value="Peptidase_C19J"/>
    <property type="match status" value="1"/>
</dbReference>